<feature type="transmembrane region" description="Helical" evidence="1">
    <location>
        <begin position="833"/>
        <end position="855"/>
    </location>
</feature>
<evidence type="ECO:0008006" key="5">
    <source>
        <dbReference type="Google" id="ProtNLM"/>
    </source>
</evidence>
<keyword evidence="1" id="KW-0812">Transmembrane</keyword>
<feature type="transmembrane region" description="Helical" evidence="1">
    <location>
        <begin position="480"/>
        <end position="501"/>
    </location>
</feature>
<feature type="transmembrane region" description="Helical" evidence="1">
    <location>
        <begin position="329"/>
        <end position="350"/>
    </location>
</feature>
<evidence type="ECO:0000256" key="2">
    <source>
        <dbReference type="SAM" id="SignalP"/>
    </source>
</evidence>
<accession>A0ABY5VRB4</accession>
<feature type="signal peptide" evidence="2">
    <location>
        <begin position="1"/>
        <end position="32"/>
    </location>
</feature>
<feature type="transmembrane region" description="Helical" evidence="1">
    <location>
        <begin position="402"/>
        <end position="421"/>
    </location>
</feature>
<keyword evidence="1" id="KW-1133">Transmembrane helix</keyword>
<feature type="transmembrane region" description="Helical" evidence="1">
    <location>
        <begin position="427"/>
        <end position="449"/>
    </location>
</feature>
<feature type="transmembrane region" description="Helical" evidence="1">
    <location>
        <begin position="362"/>
        <end position="390"/>
    </location>
</feature>
<feature type="chain" id="PRO_5046015038" description="FtsX-like permease family protein" evidence="2">
    <location>
        <begin position="33"/>
        <end position="945"/>
    </location>
</feature>
<reference evidence="3" key="2">
    <citation type="submission" date="2022-09" db="EMBL/GenBank/DDBJ databases">
        <title>Biosynthetic gene clusters of Dactylosporangioum fulvum.</title>
        <authorList>
            <person name="Caradec T."/>
        </authorList>
    </citation>
    <scope>NUCLEOTIDE SEQUENCE</scope>
    <source>
        <strain evidence="3">NRRL B-16292</strain>
    </source>
</reference>
<keyword evidence="2" id="KW-0732">Signal</keyword>
<evidence type="ECO:0000313" key="3">
    <source>
        <dbReference type="EMBL" id="UWP79336.1"/>
    </source>
</evidence>
<dbReference type="Proteomes" id="UP001059617">
    <property type="component" value="Chromosome"/>
</dbReference>
<protein>
    <recommendedName>
        <fullName evidence="5">FtsX-like permease family protein</fullName>
    </recommendedName>
</protein>
<feature type="transmembrane region" description="Helical" evidence="1">
    <location>
        <begin position="924"/>
        <end position="942"/>
    </location>
</feature>
<proteinExistence type="predicted"/>
<dbReference type="RefSeq" id="WP_259857010.1">
    <property type="nucleotide sequence ID" value="NZ_CP073720.1"/>
</dbReference>
<keyword evidence="4" id="KW-1185">Reference proteome</keyword>
<evidence type="ECO:0000256" key="1">
    <source>
        <dbReference type="SAM" id="Phobius"/>
    </source>
</evidence>
<name>A0ABY5VRB4_9ACTN</name>
<feature type="transmembrane region" description="Helical" evidence="1">
    <location>
        <begin position="287"/>
        <end position="308"/>
    </location>
</feature>
<reference evidence="3" key="1">
    <citation type="submission" date="2021-04" db="EMBL/GenBank/DDBJ databases">
        <authorList>
            <person name="Hartkoorn R.C."/>
            <person name="Beaudoing E."/>
            <person name="Hot D."/>
        </authorList>
    </citation>
    <scope>NUCLEOTIDE SEQUENCE</scope>
    <source>
        <strain evidence="3">NRRL B-16292</strain>
    </source>
</reference>
<dbReference type="EMBL" id="CP073720">
    <property type="protein sequence ID" value="UWP79336.1"/>
    <property type="molecule type" value="Genomic_DNA"/>
</dbReference>
<sequence>MTALVLTMLRSRWGRALTVALLTALATACAVAAPVYVHRVDRQIVANEVAHADITARNIQLSGLVEASGGITSTTFENLADGWLDAPGYASVFSAQFPAQPADLEAASAEQISRITFREGLCEHVVVVSGRCLMGVGETVLSVSSAQRLGLRPGAAVSLVGSQYMETLKAYVPAGDSTGLTVVGIVRPRDTTEPYWGTSGALADTASPAFAVDRRTLATFVRPSELQTFEAYPTPGAISVETLPELREWLTGAKSRNSDTARISTDLDDLLDRIDKRRAQVRATVPFAVAPLLVLAWAVIILAVSAATRARRFEHGIIALRGVARHWRWWLAIGETLTAVSIGAVAGFSATGGWTTPGAPQYAAVAVLGVVLVSAAVGIRTVSAPVAALLREVDRRGSRRGVMVVLVAVAATVATFQLRGAPGGVAMVAPALVMLAVALLAARALPLVADRSARRALRRGRLTGALAALRLARRPIGARLLVVLTVALASLGFAAAATAVLDERQAAVADVQTGAPVVLSVEAASRAQLLRAVRAADPDGRFAMAVVPVPANPGAPAALAVDATRLASVAIWRRSATAVPPADLAGLLRPPVAGAPVLVTGDRIDLDITVTQLDRSDVGLEMTVAPTGGQAAMTAYFGSLRLGRHTYSIGVPCTGGCRVVAVTVKLPPYLGPTVTLTVHNPPATEWRLAPGASALSATGGGVAFTLPATGRDGAGTIRPVDAPEVLPVVSTGPLPPDGAFGGLDRKAVAAKVVATVDRLPRLGDNGAFVDLEYADRLALDSDADGAEVWLSADAPQAIVDTLVANGLAVGDRRTVADARALLAGEGTALGLRFYLIAGLLAVALGGAALVVGTLGTNRTDLRALRAQGLPARAAALVEPLAALRLVLTAGLAGVLAGVVAWLVAAGSMPGLNGTGVPPPGPPGLALGGALLVLAVVALATTVRRR</sequence>
<feature type="transmembrane region" description="Helical" evidence="1">
    <location>
        <begin position="882"/>
        <end position="904"/>
    </location>
</feature>
<evidence type="ECO:0000313" key="4">
    <source>
        <dbReference type="Proteomes" id="UP001059617"/>
    </source>
</evidence>
<keyword evidence="1" id="KW-0472">Membrane</keyword>
<organism evidence="3 4">
    <name type="scientific">Dactylosporangium fulvum</name>
    <dbReference type="NCBI Taxonomy" id="53359"/>
    <lineage>
        <taxon>Bacteria</taxon>
        <taxon>Bacillati</taxon>
        <taxon>Actinomycetota</taxon>
        <taxon>Actinomycetes</taxon>
        <taxon>Micromonosporales</taxon>
        <taxon>Micromonosporaceae</taxon>
        <taxon>Dactylosporangium</taxon>
    </lineage>
</organism>
<gene>
    <name evidence="3" type="ORF">Dfulv_29725</name>
</gene>